<keyword evidence="12" id="KW-1185">Reference proteome</keyword>
<comment type="caution">
    <text evidence="11">The sequence shown here is derived from an EMBL/GenBank/DDBJ whole genome shotgun (WGS) entry which is preliminary data.</text>
</comment>
<evidence type="ECO:0000313" key="11">
    <source>
        <dbReference type="EMBL" id="KAJ1964315.1"/>
    </source>
</evidence>
<comment type="similarity">
    <text evidence="1 8">Belongs to the WD repeat EIF2A family.</text>
</comment>
<dbReference type="GO" id="GO:0003729">
    <property type="term" value="F:mRNA binding"/>
    <property type="evidence" value="ECO:0007669"/>
    <property type="project" value="TreeGrafter"/>
</dbReference>
<evidence type="ECO:0000256" key="9">
    <source>
        <dbReference type="SAM" id="MobiDB-lite"/>
    </source>
</evidence>
<sequence length="549" mass="61136">MAMQFAYRSVKEVGLVTGPPDLHELQGFTKPQGLIRSMTYSPNGSYFAWTSPTAVHIYNVENKAIVQEIARPNVVEIAFSPLSTYLLTWERMVKQEDGSPHKNMVVWNTATGEQVASFSRKTQSNWALQWSADESFCGLLVTNEVRFFDPANFAKGIHCKLQLDGMESFSLSPGRSPSVAAFVSARKSMPGMVRLYSLGNFRQPLAQKTFFKADKVKMIWNTLGTNLLVWTSTEVDITGKSYYGETNLYYLTVAGNFDCQVILDKEGPIHDVAWNPDASAKEFAVVYGYMPAKAALFDRRANLVHDFGTAPRNFVQFSPQGRFVAVAGFGNLTGQMDIWDLKHRKKSCSFDASNTTFCQWSPSGRYLLTATCSPRLRVDNGMKVWHHTGVLVYHQPMHELYQVCWQPQPASRFPDRAALSPPPRGIAVTSDTPKKSTASVGTYRPPHARGTSTPPVLKRTEQTPRPTVPGATFASNGGGNQNKGADFTKRIRTISRKLKQISELKERQQNGDTLDPKQLEKIANEAKLVTEIEDLKVQRSRCSNGTAPA</sequence>
<dbReference type="EMBL" id="JANBPY010000713">
    <property type="protein sequence ID" value="KAJ1964315.1"/>
    <property type="molecule type" value="Genomic_DNA"/>
</dbReference>
<evidence type="ECO:0000313" key="12">
    <source>
        <dbReference type="Proteomes" id="UP001150925"/>
    </source>
</evidence>
<feature type="compositionally biased region" description="Polar residues" evidence="9">
    <location>
        <begin position="429"/>
        <end position="440"/>
    </location>
</feature>
<reference evidence="11" key="1">
    <citation type="submission" date="2022-07" db="EMBL/GenBank/DDBJ databases">
        <title>Phylogenomic reconstructions and comparative analyses of Kickxellomycotina fungi.</title>
        <authorList>
            <person name="Reynolds N.K."/>
            <person name="Stajich J.E."/>
            <person name="Barry K."/>
            <person name="Grigoriev I.V."/>
            <person name="Crous P."/>
            <person name="Smith M.E."/>
        </authorList>
    </citation>
    <scope>NUCLEOTIDE SEQUENCE</scope>
    <source>
        <strain evidence="11">RSA 1196</strain>
    </source>
</reference>
<dbReference type="GO" id="GO:0000049">
    <property type="term" value="F:tRNA binding"/>
    <property type="evidence" value="ECO:0007669"/>
    <property type="project" value="UniProtKB-UniRule"/>
</dbReference>
<dbReference type="GO" id="GO:0022627">
    <property type="term" value="C:cytosolic small ribosomal subunit"/>
    <property type="evidence" value="ECO:0007669"/>
    <property type="project" value="TreeGrafter"/>
</dbReference>
<feature type="region of interest" description="Disordered" evidence="9">
    <location>
        <begin position="416"/>
        <end position="485"/>
    </location>
</feature>
<evidence type="ECO:0000256" key="2">
    <source>
        <dbReference type="ARBA" id="ARBA00013819"/>
    </source>
</evidence>
<keyword evidence="6 8" id="KW-0810">Translation regulation</keyword>
<dbReference type="PANTHER" id="PTHR13227:SF0">
    <property type="entry name" value="EUKARYOTIC TRANSLATION INITIATION FACTOR 2A"/>
    <property type="match status" value="1"/>
</dbReference>
<dbReference type="InterPro" id="IPR015943">
    <property type="entry name" value="WD40/YVTN_repeat-like_dom_sf"/>
</dbReference>
<evidence type="ECO:0000256" key="3">
    <source>
        <dbReference type="ARBA" id="ARBA00022540"/>
    </source>
</evidence>
<evidence type="ECO:0000256" key="5">
    <source>
        <dbReference type="ARBA" id="ARBA00022737"/>
    </source>
</evidence>
<dbReference type="InterPro" id="IPR011387">
    <property type="entry name" value="TIF2A"/>
</dbReference>
<dbReference type="GO" id="GO:0003743">
    <property type="term" value="F:translation initiation factor activity"/>
    <property type="evidence" value="ECO:0007669"/>
    <property type="project" value="UniProtKB-UniRule"/>
</dbReference>
<dbReference type="PANTHER" id="PTHR13227">
    <property type="entry name" value="EUKARYOTIC TRANSLATION INITIATION FACTOR 2A"/>
    <property type="match status" value="1"/>
</dbReference>
<dbReference type="GO" id="GO:0043022">
    <property type="term" value="F:ribosome binding"/>
    <property type="evidence" value="ECO:0007669"/>
    <property type="project" value="UniProtKB-UniRule"/>
</dbReference>
<protein>
    <recommendedName>
        <fullName evidence="2 8">Eukaryotic translation initiation factor 2A</fullName>
        <shortName evidence="8">eIF-2A</shortName>
    </recommendedName>
</protein>
<dbReference type="Proteomes" id="UP001150925">
    <property type="component" value="Unassembled WGS sequence"/>
</dbReference>
<keyword evidence="4" id="KW-0853">WD repeat</keyword>
<evidence type="ECO:0000256" key="6">
    <source>
        <dbReference type="ARBA" id="ARBA00022845"/>
    </source>
</evidence>
<keyword evidence="3 8" id="KW-0396">Initiation factor</keyword>
<dbReference type="SUPFAM" id="SSF82171">
    <property type="entry name" value="DPP6 N-terminal domain-like"/>
    <property type="match status" value="1"/>
</dbReference>
<dbReference type="Pfam" id="PF08662">
    <property type="entry name" value="eIF2A"/>
    <property type="match status" value="1"/>
</dbReference>
<dbReference type="InterPro" id="IPR013979">
    <property type="entry name" value="TIF_beta_prop-like"/>
</dbReference>
<evidence type="ECO:0000259" key="10">
    <source>
        <dbReference type="Pfam" id="PF08662"/>
    </source>
</evidence>
<organism evidence="11 12">
    <name type="scientific">Dispira parvispora</name>
    <dbReference type="NCBI Taxonomy" id="1520584"/>
    <lineage>
        <taxon>Eukaryota</taxon>
        <taxon>Fungi</taxon>
        <taxon>Fungi incertae sedis</taxon>
        <taxon>Zoopagomycota</taxon>
        <taxon>Kickxellomycotina</taxon>
        <taxon>Dimargaritomycetes</taxon>
        <taxon>Dimargaritales</taxon>
        <taxon>Dimargaritaceae</taxon>
        <taxon>Dispira</taxon>
    </lineage>
</organism>
<dbReference type="OrthoDB" id="2194683at2759"/>
<keyword evidence="5" id="KW-0677">Repeat</keyword>
<proteinExistence type="inferred from homology"/>
<dbReference type="PIRSF" id="PIRSF017222">
    <property type="entry name" value="eIF2A"/>
    <property type="match status" value="1"/>
</dbReference>
<feature type="domain" description="Translation initiation factor beta propellor-like" evidence="10">
    <location>
        <begin position="208"/>
        <end position="403"/>
    </location>
</feature>
<keyword evidence="7 8" id="KW-0648">Protein biosynthesis</keyword>
<dbReference type="Gene3D" id="2.130.10.10">
    <property type="entry name" value="YVTN repeat-like/Quinoprotein amine dehydrogenase"/>
    <property type="match status" value="2"/>
</dbReference>
<evidence type="ECO:0000256" key="4">
    <source>
        <dbReference type="ARBA" id="ARBA00022574"/>
    </source>
</evidence>
<dbReference type="GO" id="GO:0006417">
    <property type="term" value="P:regulation of translation"/>
    <property type="evidence" value="ECO:0007669"/>
    <property type="project" value="UniProtKB-KW"/>
</dbReference>
<name>A0A9W8E6P5_9FUNG</name>
<gene>
    <name evidence="11" type="ORF">IWQ62_002971</name>
</gene>
<comment type="function">
    <text evidence="8">Functions in the early steps of protein synthesis of a small number of specific mRNAs. Acts by directing the binding of methionyl-tRNAi to 40S ribosomal subunits. In contrast to the eIF-2 complex, it binds methionyl-tRNAi to 40S subunits in a codon-dependent manner, whereas the eIF-2 complex binds methionyl-tRNAi to 40S subunits in a GTP-dependent manner.</text>
</comment>
<evidence type="ECO:0000256" key="1">
    <source>
        <dbReference type="ARBA" id="ARBA00009573"/>
    </source>
</evidence>
<accession>A0A9W8E6P5</accession>
<evidence type="ECO:0000256" key="8">
    <source>
        <dbReference type="PIRNR" id="PIRNR017222"/>
    </source>
</evidence>
<dbReference type="AlphaFoldDB" id="A0A9W8E6P5"/>
<evidence type="ECO:0000256" key="7">
    <source>
        <dbReference type="ARBA" id="ARBA00022917"/>
    </source>
</evidence>